<dbReference type="Gene3D" id="3.40.50.620">
    <property type="entry name" value="HUPs"/>
    <property type="match status" value="1"/>
</dbReference>
<dbReference type="EMBL" id="CP002869">
    <property type="protein sequence ID" value="AEI42444.1"/>
    <property type="molecule type" value="Genomic_DNA"/>
</dbReference>
<comment type="catalytic activity">
    <reaction evidence="9 11">
        <text>tRNA(Tyr) + L-tyrosine + ATP = L-tyrosyl-tRNA(Tyr) + AMP + diphosphate + H(+)</text>
        <dbReference type="Rhea" id="RHEA:10220"/>
        <dbReference type="Rhea" id="RHEA-COMP:9706"/>
        <dbReference type="Rhea" id="RHEA-COMP:9707"/>
        <dbReference type="ChEBI" id="CHEBI:15378"/>
        <dbReference type="ChEBI" id="CHEBI:30616"/>
        <dbReference type="ChEBI" id="CHEBI:33019"/>
        <dbReference type="ChEBI" id="CHEBI:58315"/>
        <dbReference type="ChEBI" id="CHEBI:78442"/>
        <dbReference type="ChEBI" id="CHEBI:78536"/>
        <dbReference type="ChEBI" id="CHEBI:456215"/>
        <dbReference type="EC" id="6.1.1.1"/>
    </reaction>
</comment>
<dbReference type="InterPro" id="IPR054608">
    <property type="entry name" value="SYY-like_C"/>
</dbReference>
<dbReference type="NCBIfam" id="TIGR00234">
    <property type="entry name" value="tyrS"/>
    <property type="match status" value="1"/>
</dbReference>
<dbReference type="PROSITE" id="PS00178">
    <property type="entry name" value="AA_TRNA_LIGASE_I"/>
    <property type="match status" value="1"/>
</dbReference>
<dbReference type="CDD" id="cd00165">
    <property type="entry name" value="S4"/>
    <property type="match status" value="1"/>
</dbReference>
<dbReference type="InterPro" id="IPR002307">
    <property type="entry name" value="Tyr-tRNA-ligase"/>
</dbReference>
<sequence length="433" mass="48027">MYFYQDREDDAVMAMDILSDLEFRGLINQVTDREGLAKKLAEEPVVLYAGFDPTADSLHIGHLLPLLVLRRFQQAGHIPVALVGGGTGLIGDPSGKAAERTLNPKEVVEEWTQKLRNQLSQFLDFEAQKNPAQTANNYDWLSELNVIGFLRDVGKNFTVNYMLAKDSVDSRLEKGISFTEFSYMILQAYDFQQLNEKRGCTLQIGGSDQWGNITAGLELIGKTNGNQAFGLTVPLVTKSDGSKFGKTEGGAVWLNAEKTTPYQFYQFWINTDDNDVVKFLKYFTFLSPDEIGELERQVKEAPEKREAQRVLAKEMTTLVHGAEAAESAIRISTVLFSGDVGSLSGSEIEQAFSDVPSTELEAGAEIALLDLLVQVKAAPSKRQARQDVESGAVSINGVKTTELDKVVRSADGLEGRFLVIRRGKRNYYLVKFQ</sequence>
<evidence type="ECO:0000256" key="11">
    <source>
        <dbReference type="HAMAP-Rule" id="MF_02006"/>
    </source>
</evidence>
<comment type="subunit">
    <text evidence="11">Homodimer.</text>
</comment>
<evidence type="ECO:0000313" key="14">
    <source>
        <dbReference type="EMBL" id="AEI42444.1"/>
    </source>
</evidence>
<evidence type="ECO:0000313" key="15">
    <source>
        <dbReference type="Proteomes" id="UP000006620"/>
    </source>
</evidence>
<dbReference type="Pfam" id="PF22421">
    <property type="entry name" value="SYY_C-terminal"/>
    <property type="match status" value="1"/>
</dbReference>
<feature type="binding site" evidence="11">
    <location>
        <position position="246"/>
    </location>
    <ligand>
        <name>ATP</name>
        <dbReference type="ChEBI" id="CHEBI:30616"/>
    </ligand>
</feature>
<evidence type="ECO:0000256" key="5">
    <source>
        <dbReference type="ARBA" id="ARBA00022840"/>
    </source>
</evidence>
<dbReference type="InterPro" id="IPR001412">
    <property type="entry name" value="aa-tRNA-synth_I_CS"/>
</dbReference>
<feature type="short sequence motif" description="'HIGH' region" evidence="11">
    <location>
        <begin position="53"/>
        <end position="62"/>
    </location>
</feature>
<dbReference type="GO" id="GO:0006437">
    <property type="term" value="P:tyrosyl-tRNA aminoacylation"/>
    <property type="evidence" value="ECO:0007669"/>
    <property type="project" value="UniProtKB-UniRule"/>
</dbReference>
<dbReference type="GO" id="GO:0003723">
    <property type="term" value="F:RNA binding"/>
    <property type="evidence" value="ECO:0007669"/>
    <property type="project" value="UniProtKB-KW"/>
</dbReference>
<dbReference type="SUPFAM" id="SSF52374">
    <property type="entry name" value="Nucleotidylyl transferase"/>
    <property type="match status" value="1"/>
</dbReference>
<dbReference type="FunFam" id="1.10.240.10:FF:000001">
    <property type="entry name" value="Tyrosine--tRNA ligase"/>
    <property type="match status" value="1"/>
</dbReference>
<reference evidence="14 15" key="2">
    <citation type="journal article" date="2013" name="Genome Announc.">
        <title>Genome Sequence of Growth-Improving Paenibacillus mucilaginosus Strain KNP414.</title>
        <authorList>
            <person name="Lu J.J."/>
            <person name="Wang J.F."/>
            <person name="Hu X.F."/>
        </authorList>
    </citation>
    <scope>NUCLEOTIDE SEQUENCE [LARGE SCALE GENOMIC DNA]</scope>
    <source>
        <strain evidence="14 15">KNP414</strain>
    </source>
</reference>
<dbReference type="InterPro" id="IPR024088">
    <property type="entry name" value="Tyr-tRNA-ligase_bac-type"/>
</dbReference>
<dbReference type="PANTHER" id="PTHR11766">
    <property type="entry name" value="TYROSYL-TRNA SYNTHETASE"/>
    <property type="match status" value="1"/>
</dbReference>
<keyword evidence="7 11" id="KW-0648">Protein biosynthesis</keyword>
<dbReference type="HAMAP" id="MF_02006">
    <property type="entry name" value="Tyr_tRNA_synth_type1"/>
    <property type="match status" value="1"/>
</dbReference>
<dbReference type="EC" id="6.1.1.1" evidence="11"/>
<gene>
    <name evidence="14" type="primary">tyrS1</name>
    <name evidence="11" type="synonym">tyrS</name>
    <name evidence="14" type="ordered locus">KNP414_03906</name>
</gene>
<dbReference type="GO" id="GO:0005524">
    <property type="term" value="F:ATP binding"/>
    <property type="evidence" value="ECO:0007669"/>
    <property type="project" value="UniProtKB-UniRule"/>
</dbReference>
<evidence type="ECO:0000256" key="1">
    <source>
        <dbReference type="ARBA" id="ARBA00004496"/>
    </source>
</evidence>
<dbReference type="Proteomes" id="UP000006620">
    <property type="component" value="Chromosome"/>
</dbReference>
<dbReference type="HOGENOM" id="CLU_024003_0_3_9"/>
<evidence type="ECO:0000259" key="13">
    <source>
        <dbReference type="SMART" id="SM00363"/>
    </source>
</evidence>
<dbReference type="Pfam" id="PF00579">
    <property type="entry name" value="tRNA-synt_1b"/>
    <property type="match status" value="1"/>
</dbReference>
<dbReference type="GO" id="GO:0004831">
    <property type="term" value="F:tyrosine-tRNA ligase activity"/>
    <property type="evidence" value="ECO:0007669"/>
    <property type="project" value="UniProtKB-UniRule"/>
</dbReference>
<keyword evidence="5 11" id="KW-0067">ATP-binding</keyword>
<dbReference type="AlphaFoldDB" id="F8F8Z6"/>
<comment type="similarity">
    <text evidence="10 11">Belongs to the class-I aminoacyl-tRNA synthetase family. TyrS type 1 subfamily.</text>
</comment>
<dbReference type="GO" id="GO:0005829">
    <property type="term" value="C:cytosol"/>
    <property type="evidence" value="ECO:0007669"/>
    <property type="project" value="TreeGrafter"/>
</dbReference>
<dbReference type="Gene3D" id="3.10.290.10">
    <property type="entry name" value="RNA-binding S4 domain"/>
    <property type="match status" value="1"/>
</dbReference>
<keyword evidence="3 11" id="KW-0436">Ligase</keyword>
<keyword evidence="8 11" id="KW-0030">Aminoacyl-tRNA synthetase</keyword>
<dbReference type="Gene3D" id="1.10.240.10">
    <property type="entry name" value="Tyrosyl-Transfer RNA Synthetase"/>
    <property type="match status" value="1"/>
</dbReference>
<evidence type="ECO:0000256" key="7">
    <source>
        <dbReference type="ARBA" id="ARBA00022917"/>
    </source>
</evidence>
<evidence type="ECO:0000256" key="6">
    <source>
        <dbReference type="ARBA" id="ARBA00022884"/>
    </source>
</evidence>
<keyword evidence="2 11" id="KW-0963">Cytoplasm</keyword>
<reference evidence="15" key="1">
    <citation type="submission" date="2011-06" db="EMBL/GenBank/DDBJ databases">
        <title>Complete genome sequence of Paenibacillus mucilaginosus KNP414.</title>
        <authorList>
            <person name="Wang J."/>
            <person name="Hu S."/>
            <person name="Hu X."/>
            <person name="Zhang B."/>
            <person name="Dong D."/>
            <person name="Zhang S."/>
            <person name="Zhao K."/>
            <person name="Wu D."/>
        </authorList>
    </citation>
    <scope>NUCLEOTIDE SEQUENCE [LARGE SCALE GENOMIC DNA]</scope>
    <source>
        <strain evidence="15">KNP414</strain>
    </source>
</reference>
<evidence type="ECO:0000256" key="3">
    <source>
        <dbReference type="ARBA" id="ARBA00022598"/>
    </source>
</evidence>
<feature type="domain" description="RNA-binding S4" evidence="13">
    <location>
        <begin position="367"/>
        <end position="429"/>
    </location>
</feature>
<evidence type="ECO:0000256" key="12">
    <source>
        <dbReference type="PROSITE-ProRule" id="PRU00182"/>
    </source>
</evidence>
<feature type="short sequence motif" description="'KMSKS' region" evidence="11">
    <location>
        <begin position="243"/>
        <end position="247"/>
    </location>
</feature>
<dbReference type="CDD" id="cd00805">
    <property type="entry name" value="TyrRS_core"/>
    <property type="match status" value="1"/>
</dbReference>
<evidence type="ECO:0000256" key="2">
    <source>
        <dbReference type="ARBA" id="ARBA00022490"/>
    </source>
</evidence>
<comment type="function">
    <text evidence="11">Catalyzes the attachment of tyrosine to tRNA(Tyr) in a two-step reaction: tyrosine is first activated by ATP to form Tyr-AMP and then transferred to the acceptor end of tRNA(Tyr).</text>
</comment>
<feature type="binding site" evidence="11">
    <location>
        <position position="183"/>
    </location>
    <ligand>
        <name>L-tyrosine</name>
        <dbReference type="ChEBI" id="CHEBI:58315"/>
    </ligand>
</feature>
<dbReference type="PROSITE" id="PS50889">
    <property type="entry name" value="S4"/>
    <property type="match status" value="1"/>
</dbReference>
<evidence type="ECO:0000256" key="10">
    <source>
        <dbReference type="ARBA" id="ARBA00060965"/>
    </source>
</evidence>
<dbReference type="GO" id="GO:0042803">
    <property type="term" value="F:protein homodimerization activity"/>
    <property type="evidence" value="ECO:0007669"/>
    <property type="project" value="UniProtKB-ARBA"/>
</dbReference>
<dbReference type="PATRIC" id="fig|1036673.3.peg.3589"/>
<organism evidence="14 15">
    <name type="scientific">Paenibacillus mucilaginosus (strain KNP414)</name>
    <dbReference type="NCBI Taxonomy" id="1036673"/>
    <lineage>
        <taxon>Bacteria</taxon>
        <taxon>Bacillati</taxon>
        <taxon>Bacillota</taxon>
        <taxon>Bacilli</taxon>
        <taxon>Bacillales</taxon>
        <taxon>Paenibacillaceae</taxon>
        <taxon>Paenibacillus</taxon>
    </lineage>
</organism>
<dbReference type="PRINTS" id="PR01040">
    <property type="entry name" value="TRNASYNTHTYR"/>
</dbReference>
<dbReference type="InterPro" id="IPR024107">
    <property type="entry name" value="Tyr-tRNA-ligase_bac_1"/>
</dbReference>
<accession>F8F8Z6</accession>
<dbReference type="InterPro" id="IPR002942">
    <property type="entry name" value="S4_RNA-bd"/>
</dbReference>
<dbReference type="SMART" id="SM00363">
    <property type="entry name" value="S4"/>
    <property type="match status" value="1"/>
</dbReference>
<dbReference type="InterPro" id="IPR036986">
    <property type="entry name" value="S4_RNA-bd_sf"/>
</dbReference>
<evidence type="ECO:0000256" key="4">
    <source>
        <dbReference type="ARBA" id="ARBA00022741"/>
    </source>
</evidence>
<feature type="binding site" evidence="11">
    <location>
        <position position="187"/>
    </location>
    <ligand>
        <name>L-tyrosine</name>
        <dbReference type="ChEBI" id="CHEBI:58315"/>
    </ligand>
</feature>
<dbReference type="InterPro" id="IPR014729">
    <property type="entry name" value="Rossmann-like_a/b/a_fold"/>
</dbReference>
<keyword evidence="4 11" id="KW-0547">Nucleotide-binding</keyword>
<feature type="binding site" evidence="11">
    <location>
        <position position="48"/>
    </location>
    <ligand>
        <name>L-tyrosine</name>
        <dbReference type="ChEBI" id="CHEBI:58315"/>
    </ligand>
</feature>
<name>F8F8Z6_PAEMK</name>
<dbReference type="SUPFAM" id="SSF55174">
    <property type="entry name" value="Alpha-L RNA-binding motif"/>
    <property type="match status" value="1"/>
</dbReference>
<dbReference type="KEGG" id="pms:KNP414_03906"/>
<proteinExistence type="inferred from homology"/>
<dbReference type="PANTHER" id="PTHR11766:SF0">
    <property type="entry name" value="TYROSINE--TRNA LIGASE, MITOCHONDRIAL"/>
    <property type="match status" value="1"/>
</dbReference>
<dbReference type="InterPro" id="IPR002305">
    <property type="entry name" value="aa-tRNA-synth_Ic"/>
</dbReference>
<evidence type="ECO:0000256" key="9">
    <source>
        <dbReference type="ARBA" id="ARBA00048248"/>
    </source>
</evidence>
<evidence type="ECO:0000256" key="8">
    <source>
        <dbReference type="ARBA" id="ARBA00023146"/>
    </source>
</evidence>
<comment type="subcellular location">
    <subcellularLocation>
        <location evidence="1 11">Cytoplasm</location>
    </subcellularLocation>
</comment>
<dbReference type="FunFam" id="3.40.50.620:FF:000008">
    <property type="entry name" value="Tyrosine--tRNA ligase"/>
    <property type="match status" value="1"/>
</dbReference>
<keyword evidence="6 12" id="KW-0694">RNA-binding</keyword>
<protein>
    <recommendedName>
        <fullName evidence="11">Tyrosine--tRNA ligase</fullName>
        <ecNumber evidence="11">6.1.1.1</ecNumber>
    </recommendedName>
    <alternativeName>
        <fullName evidence="11">Tyrosyl-tRNA synthetase</fullName>
        <shortName evidence="11">TyrRS</shortName>
    </alternativeName>
</protein>